<evidence type="ECO:0000313" key="3">
    <source>
        <dbReference type="Proteomes" id="UP000078200"/>
    </source>
</evidence>
<dbReference type="VEuPathDB" id="VectorBase:GAUT006859"/>
<feature type="compositionally biased region" description="Polar residues" evidence="1">
    <location>
        <begin position="69"/>
        <end position="83"/>
    </location>
</feature>
<dbReference type="EnsemblMetazoa" id="GAUT006859-RA">
    <property type="protein sequence ID" value="GAUT006859-PA"/>
    <property type="gene ID" value="GAUT006859"/>
</dbReference>
<evidence type="ECO:0000313" key="2">
    <source>
        <dbReference type="EnsemblMetazoa" id="GAUT006859-PA"/>
    </source>
</evidence>
<proteinExistence type="predicted"/>
<sequence>MQNKLEIRLKPSNISTYDFKIAYPKQLLCLQTTTTTSYYAISLRSADKRQLSTHTLLFDYMEWQQNKSGNHQAFSPSQDSRTTPPLWLESGRSSGQAITARQLCCKCLNQRNVERLVLQEGLSS</sequence>
<accession>A0A1A9UJH9</accession>
<dbReference type="AlphaFoldDB" id="A0A1A9UJH9"/>
<name>A0A1A9UJH9_GLOAU</name>
<dbReference type="Proteomes" id="UP000078200">
    <property type="component" value="Unassembled WGS sequence"/>
</dbReference>
<protein>
    <submittedName>
        <fullName evidence="2">Uncharacterized protein</fullName>
    </submittedName>
</protein>
<keyword evidence="3" id="KW-1185">Reference proteome</keyword>
<organism evidence="2 3">
    <name type="scientific">Glossina austeni</name>
    <name type="common">Savannah tsetse fly</name>
    <dbReference type="NCBI Taxonomy" id="7395"/>
    <lineage>
        <taxon>Eukaryota</taxon>
        <taxon>Metazoa</taxon>
        <taxon>Ecdysozoa</taxon>
        <taxon>Arthropoda</taxon>
        <taxon>Hexapoda</taxon>
        <taxon>Insecta</taxon>
        <taxon>Pterygota</taxon>
        <taxon>Neoptera</taxon>
        <taxon>Endopterygota</taxon>
        <taxon>Diptera</taxon>
        <taxon>Brachycera</taxon>
        <taxon>Muscomorpha</taxon>
        <taxon>Hippoboscoidea</taxon>
        <taxon>Glossinidae</taxon>
        <taxon>Glossina</taxon>
    </lineage>
</organism>
<evidence type="ECO:0000256" key="1">
    <source>
        <dbReference type="SAM" id="MobiDB-lite"/>
    </source>
</evidence>
<feature type="region of interest" description="Disordered" evidence="1">
    <location>
        <begin position="69"/>
        <end position="88"/>
    </location>
</feature>
<reference evidence="2" key="1">
    <citation type="submission" date="2020-05" db="UniProtKB">
        <authorList>
            <consortium name="EnsemblMetazoa"/>
        </authorList>
    </citation>
    <scope>IDENTIFICATION</scope>
    <source>
        <strain evidence="2">TTRI</strain>
    </source>
</reference>